<dbReference type="Gramene" id="KQL06548">
    <property type="protein sequence ID" value="KQL06548"/>
    <property type="gene ID" value="SETIT_005183mg"/>
</dbReference>
<evidence type="ECO:0000256" key="14">
    <source>
        <dbReference type="ARBA" id="ARBA00022777"/>
    </source>
</evidence>
<dbReference type="InterPro" id="IPR003591">
    <property type="entry name" value="Leu-rich_rpt_typical-subtyp"/>
</dbReference>
<keyword evidence="17 23" id="KW-0472">Membrane</keyword>
<dbReference type="InterPro" id="IPR051809">
    <property type="entry name" value="Plant_receptor-like_S/T_kinase"/>
</dbReference>
<evidence type="ECO:0000256" key="8">
    <source>
        <dbReference type="ARBA" id="ARBA00022614"/>
    </source>
</evidence>
<feature type="binding site" evidence="22">
    <location>
        <position position="732"/>
    </location>
    <ligand>
        <name>ATP</name>
        <dbReference type="ChEBI" id="CHEBI:30616"/>
    </ligand>
</feature>
<evidence type="ECO:0000256" key="6">
    <source>
        <dbReference type="ARBA" id="ARBA00022527"/>
    </source>
</evidence>
<dbReference type="PANTHER" id="PTHR27008:SF285">
    <property type="entry name" value="PROTEIN KINASE DOMAIN-CONTAINING PROTEIN"/>
    <property type="match status" value="1"/>
</dbReference>
<dbReference type="GO" id="GO:0005886">
    <property type="term" value="C:plasma membrane"/>
    <property type="evidence" value="ECO:0000318"/>
    <property type="project" value="GO_Central"/>
</dbReference>
<dbReference type="Proteomes" id="UP000004995">
    <property type="component" value="Unassembled WGS sequence"/>
</dbReference>
<accession>K3XTC7</accession>
<keyword evidence="18" id="KW-0675">Receptor</keyword>
<evidence type="ECO:0000256" key="4">
    <source>
        <dbReference type="ARBA" id="ARBA00012513"/>
    </source>
</evidence>
<evidence type="ECO:0000256" key="13">
    <source>
        <dbReference type="ARBA" id="ARBA00022741"/>
    </source>
</evidence>
<dbReference type="SMART" id="SM00220">
    <property type="entry name" value="S_TKc"/>
    <property type="match status" value="1"/>
</dbReference>
<evidence type="ECO:0000256" key="2">
    <source>
        <dbReference type="ARBA" id="ARBA00004479"/>
    </source>
</evidence>
<evidence type="ECO:0000256" key="22">
    <source>
        <dbReference type="PROSITE-ProRule" id="PRU10141"/>
    </source>
</evidence>
<evidence type="ECO:0000256" key="15">
    <source>
        <dbReference type="ARBA" id="ARBA00022840"/>
    </source>
</evidence>
<keyword evidence="16 23" id="KW-1133">Transmembrane helix</keyword>
<dbReference type="FunFam" id="1.10.510.10:FF:000358">
    <property type="entry name" value="Putative leucine-rich repeat receptor-like serine/threonine-protein kinase"/>
    <property type="match status" value="1"/>
</dbReference>
<dbReference type="SMART" id="SM00369">
    <property type="entry name" value="LRR_TYP"/>
    <property type="match status" value="9"/>
</dbReference>
<evidence type="ECO:0000256" key="5">
    <source>
        <dbReference type="ARBA" id="ARBA00022475"/>
    </source>
</evidence>
<dbReference type="PROSITE" id="PS00107">
    <property type="entry name" value="PROTEIN_KINASE_ATP"/>
    <property type="match status" value="1"/>
</dbReference>
<evidence type="ECO:0000256" key="9">
    <source>
        <dbReference type="ARBA" id="ARBA00022679"/>
    </source>
</evidence>
<evidence type="ECO:0000256" key="20">
    <source>
        <dbReference type="ARBA" id="ARBA00047899"/>
    </source>
</evidence>
<evidence type="ECO:0000256" key="16">
    <source>
        <dbReference type="ARBA" id="ARBA00022989"/>
    </source>
</evidence>
<dbReference type="Gene3D" id="3.80.10.10">
    <property type="entry name" value="Ribonuclease Inhibitor"/>
    <property type="match status" value="5"/>
</dbReference>
<feature type="transmembrane region" description="Helical" evidence="23">
    <location>
        <begin position="952"/>
        <end position="971"/>
    </location>
</feature>
<dbReference type="SUPFAM" id="SSF56112">
    <property type="entry name" value="Protein kinase-like (PK-like)"/>
    <property type="match status" value="1"/>
</dbReference>
<dbReference type="Pfam" id="PF08263">
    <property type="entry name" value="LRRNT_2"/>
    <property type="match status" value="1"/>
</dbReference>
<name>K3XTC7_SETIT</name>
<evidence type="ECO:0000256" key="18">
    <source>
        <dbReference type="ARBA" id="ARBA00023170"/>
    </source>
</evidence>
<dbReference type="Pfam" id="PF07714">
    <property type="entry name" value="PK_Tyr_Ser-Thr"/>
    <property type="match status" value="1"/>
</dbReference>
<dbReference type="InterPro" id="IPR017441">
    <property type="entry name" value="Protein_kinase_ATP_BS"/>
</dbReference>
<evidence type="ECO:0000256" key="11">
    <source>
        <dbReference type="ARBA" id="ARBA00022729"/>
    </source>
</evidence>
<dbReference type="EC" id="2.7.11.1" evidence="4"/>
<dbReference type="EnsemblPlants" id="KQL06548">
    <property type="protein sequence ID" value="KQL06548"/>
    <property type="gene ID" value="SETIT_005183mg"/>
</dbReference>
<dbReference type="InterPro" id="IPR011009">
    <property type="entry name" value="Kinase-like_dom_sf"/>
</dbReference>
<dbReference type="SMART" id="SM00365">
    <property type="entry name" value="LRR_SD22"/>
    <property type="match status" value="5"/>
</dbReference>
<feature type="transmembrane region" description="Helical" evidence="23">
    <location>
        <begin position="646"/>
        <end position="670"/>
    </location>
</feature>
<keyword evidence="6" id="KW-0723">Serine/threonine-protein kinase</keyword>
<dbReference type="FunFam" id="3.80.10.10:FF:000095">
    <property type="entry name" value="LRR receptor-like serine/threonine-protein kinase GSO1"/>
    <property type="match status" value="2"/>
</dbReference>
<keyword evidence="5" id="KW-1003">Cell membrane</keyword>
<reference evidence="27" key="1">
    <citation type="journal article" date="2012" name="Nat. Biotechnol.">
        <title>Reference genome sequence of the model plant Setaria.</title>
        <authorList>
            <person name="Bennetzen J.L."/>
            <person name="Schmutz J."/>
            <person name="Wang H."/>
            <person name="Percifield R."/>
            <person name="Hawkins J."/>
            <person name="Pontaroli A.C."/>
            <person name="Estep M."/>
            <person name="Feng L."/>
            <person name="Vaughn J.N."/>
            <person name="Grimwood J."/>
            <person name="Jenkins J."/>
            <person name="Barry K."/>
            <person name="Lindquist E."/>
            <person name="Hellsten U."/>
            <person name="Deshpande S."/>
            <person name="Wang X."/>
            <person name="Wu X."/>
            <person name="Mitros T."/>
            <person name="Triplett J."/>
            <person name="Yang X."/>
            <person name="Ye C.Y."/>
            <person name="Mauro-Herrera M."/>
            <person name="Wang L."/>
            <person name="Li P."/>
            <person name="Sharma M."/>
            <person name="Sharma R."/>
            <person name="Ronald P.C."/>
            <person name="Panaud O."/>
            <person name="Kellogg E.A."/>
            <person name="Brutnell T.P."/>
            <person name="Doust A.N."/>
            <person name="Tuskan G.A."/>
            <person name="Rokhsar D."/>
            <person name="Devos K.M."/>
        </authorList>
    </citation>
    <scope>NUCLEOTIDE SEQUENCE [LARGE SCALE GENOMIC DNA]</scope>
    <source>
        <strain evidence="27">cv. Yugu1</strain>
    </source>
</reference>
<evidence type="ECO:0000256" key="12">
    <source>
        <dbReference type="ARBA" id="ARBA00022737"/>
    </source>
</evidence>
<evidence type="ECO:0000259" key="25">
    <source>
        <dbReference type="PROSITE" id="PS50011"/>
    </source>
</evidence>
<protein>
    <recommendedName>
        <fullName evidence="4">non-specific serine/threonine protein kinase</fullName>
        <ecNumber evidence="4">2.7.11.1</ecNumber>
    </recommendedName>
</protein>
<keyword evidence="13 22" id="KW-0547">Nucleotide-binding</keyword>
<dbReference type="PROSITE" id="PS00108">
    <property type="entry name" value="PROTEIN_KINASE_ST"/>
    <property type="match status" value="1"/>
</dbReference>
<dbReference type="AlphaFoldDB" id="K3XTC7"/>
<keyword evidence="27" id="KW-1185">Reference proteome</keyword>
<keyword evidence="15 22" id="KW-0067">ATP-binding</keyword>
<evidence type="ECO:0000313" key="26">
    <source>
        <dbReference type="EnsemblPlants" id="KQL06548"/>
    </source>
</evidence>
<dbReference type="InParanoid" id="K3XTC7"/>
<dbReference type="GO" id="GO:0004674">
    <property type="term" value="F:protein serine/threonine kinase activity"/>
    <property type="evidence" value="ECO:0007669"/>
    <property type="project" value="UniProtKB-KW"/>
</dbReference>
<dbReference type="InterPro" id="IPR000719">
    <property type="entry name" value="Prot_kinase_dom"/>
</dbReference>
<evidence type="ECO:0000256" key="17">
    <source>
        <dbReference type="ARBA" id="ARBA00023136"/>
    </source>
</evidence>
<dbReference type="eggNOG" id="ENOG502QPYS">
    <property type="taxonomic scope" value="Eukaryota"/>
</dbReference>
<keyword evidence="9" id="KW-0808">Transferase</keyword>
<dbReference type="PANTHER" id="PTHR27008">
    <property type="entry name" value="OS04G0122200 PROTEIN"/>
    <property type="match status" value="1"/>
</dbReference>
<dbReference type="InterPro" id="IPR013210">
    <property type="entry name" value="LRR_N_plant-typ"/>
</dbReference>
<dbReference type="Gene3D" id="3.30.200.20">
    <property type="entry name" value="Phosphorylase Kinase, domain 1"/>
    <property type="match status" value="1"/>
</dbReference>
<evidence type="ECO:0000256" key="24">
    <source>
        <dbReference type="SAM" id="SignalP"/>
    </source>
</evidence>
<dbReference type="InterPro" id="IPR001611">
    <property type="entry name" value="Leu-rich_rpt"/>
</dbReference>
<evidence type="ECO:0000256" key="21">
    <source>
        <dbReference type="ARBA" id="ARBA00048679"/>
    </source>
</evidence>
<dbReference type="EMBL" id="AGNK02003261">
    <property type="status" value="NOT_ANNOTATED_CDS"/>
    <property type="molecule type" value="Genomic_DNA"/>
</dbReference>
<evidence type="ECO:0000256" key="10">
    <source>
        <dbReference type="ARBA" id="ARBA00022692"/>
    </source>
</evidence>
<dbReference type="Pfam" id="PF00560">
    <property type="entry name" value="LRR_1"/>
    <property type="match status" value="4"/>
</dbReference>
<evidence type="ECO:0000256" key="7">
    <source>
        <dbReference type="ARBA" id="ARBA00022553"/>
    </source>
</evidence>
<dbReference type="OMA" id="QMARHRN"/>
<keyword evidence="19" id="KW-0325">Glycoprotein</keyword>
<feature type="signal peptide" evidence="24">
    <location>
        <begin position="1"/>
        <end position="20"/>
    </location>
</feature>
<dbReference type="InterPro" id="IPR001245">
    <property type="entry name" value="Ser-Thr/Tyr_kinase_cat_dom"/>
</dbReference>
<comment type="catalytic activity">
    <reaction evidence="21">
        <text>L-seryl-[protein] + ATP = O-phospho-L-seryl-[protein] + ADP + H(+)</text>
        <dbReference type="Rhea" id="RHEA:17989"/>
        <dbReference type="Rhea" id="RHEA-COMP:9863"/>
        <dbReference type="Rhea" id="RHEA-COMP:11604"/>
        <dbReference type="ChEBI" id="CHEBI:15378"/>
        <dbReference type="ChEBI" id="CHEBI:29999"/>
        <dbReference type="ChEBI" id="CHEBI:30616"/>
        <dbReference type="ChEBI" id="CHEBI:83421"/>
        <dbReference type="ChEBI" id="CHEBI:456216"/>
        <dbReference type="EC" id="2.7.11.1"/>
    </reaction>
</comment>
<evidence type="ECO:0000256" key="1">
    <source>
        <dbReference type="ARBA" id="ARBA00004162"/>
    </source>
</evidence>
<keyword evidence="12" id="KW-0677">Repeat</keyword>
<evidence type="ECO:0000313" key="27">
    <source>
        <dbReference type="Proteomes" id="UP000004995"/>
    </source>
</evidence>
<dbReference type="FunFam" id="3.80.10.10:FF:000101">
    <property type="entry name" value="LRR receptor-like serine/threonine-protein kinase ERECTA"/>
    <property type="match status" value="1"/>
</dbReference>
<dbReference type="GO" id="GO:0005524">
    <property type="term" value="F:ATP binding"/>
    <property type="evidence" value="ECO:0007669"/>
    <property type="project" value="UniProtKB-UniRule"/>
</dbReference>
<dbReference type="Gene3D" id="1.10.510.10">
    <property type="entry name" value="Transferase(Phosphotransferase) domain 1"/>
    <property type="match status" value="1"/>
</dbReference>
<proteinExistence type="inferred from homology"/>
<reference evidence="26" key="2">
    <citation type="submission" date="2018-08" db="UniProtKB">
        <authorList>
            <consortium name="EnsemblPlants"/>
        </authorList>
    </citation>
    <scope>IDENTIFICATION</scope>
    <source>
        <strain evidence="26">Yugu1</strain>
    </source>
</reference>
<feature type="domain" description="Protein kinase" evidence="25">
    <location>
        <begin position="704"/>
        <end position="988"/>
    </location>
</feature>
<keyword evidence="14" id="KW-0418">Kinase</keyword>
<dbReference type="PROSITE" id="PS50011">
    <property type="entry name" value="PROTEIN_KINASE_DOM"/>
    <property type="match status" value="1"/>
</dbReference>
<keyword evidence="10 23" id="KW-0812">Transmembrane</keyword>
<comment type="similarity">
    <text evidence="3">Belongs to the protein kinase superfamily. Ser/Thr protein kinase family.</text>
</comment>
<keyword evidence="11 24" id="KW-0732">Signal</keyword>
<dbReference type="HOGENOM" id="CLU_000288_22_0_1"/>
<evidence type="ECO:0000256" key="19">
    <source>
        <dbReference type="ARBA" id="ARBA00023180"/>
    </source>
</evidence>
<dbReference type="InterPro" id="IPR032675">
    <property type="entry name" value="LRR_dom_sf"/>
</dbReference>
<dbReference type="FunFam" id="3.30.200.20:FF:000661">
    <property type="entry name" value="Serine-threonine protein kinase plant-type"/>
    <property type="match status" value="1"/>
</dbReference>
<feature type="chain" id="PRO_5010126048" description="non-specific serine/threonine protein kinase" evidence="24">
    <location>
        <begin position="21"/>
        <end position="988"/>
    </location>
</feature>
<keyword evidence="8" id="KW-0433">Leucine-rich repeat</keyword>
<keyword evidence="7" id="KW-0597">Phosphoprotein</keyword>
<sequence>MAISCIRMALFILLTPCAAALATPSNTTDLAALLAFKAQLKDPLGIVAGNWTATTSFCSWIGVSCSHGRQRVTGLQFNHVPLEGSIAPQLGNLSFLSNLVLRNTSLVGPLPTELGTLHRLRSLVLPNNSLSGTIPCTLANLTRLELLDLASNNFIGAIPYEFQNLHSLQMFQLVDNDLSGEIPQDMFNNTPSLSIIHLGSNRLTGRIPRSIITLSNLEKLVLQKNLLSGPMPPPIFNMSQLQALAVGRNNLSGPIPGNESFHLPMLQVLALPENQFNGPIPLGLSACQNLETLNLAVNNFTGTVPSLLATLPNLTAIYLSTNDLTGKIPTELSNQTTLLGLDVSENNLEGEIPPELGNLRNLGNMLNLSEIFINYNQLSGKLHFLAALSKCRRLNTIHISGNKFTGRLPPYMGNLSTMLEIFAAGNDMITGSIPSTVANLSNLLILSLRGNNLSGKIPTTIGAMDNLQGLYLSYNSLSGNIPEEISGLTKLVELYLGANKLTDPIPSSSGNLSQLQFMALSQNSLSSTIPTSLWHLQKLMVLDLSQNSLTGFLPADVTKLTAITAMDLSGNKLSGSIPDSLSKLLNIEKLDLSSNALSGVIPKALTNLTYLANLNLSFNRLYGQIPEGGIAPCQNKTNHSRSKQQLLKVTLAAVMAILISASCLCMLVIITTRRKGNIPLPLGTNLLSYQLISYHELVRATRNFSDDNLLGSGSFGKVFKGQLDDESFIAVKVLNMQDESASKSFDTECRALQMARHRNLVKIISTCSNLDFKALILEYMPNGSLNDWLYSNDGRQLSFVQRVGIMLDVAMAIEYLHHQNIEAVLHCDLKPRNILLDKDMIAHISDFGISKLLVGHDNSIMLTSTPGTVGYMAPEFGSTGKASRASDIYSYGIVLLEIFTRKRPTDPMFVGELSLRRWVSQAFPHELSNVVDSSILQDGIEDASRPPENFSILNINLISIIELALLCSIVVPEERMTMNDVVVKLNKI</sequence>
<dbReference type="Pfam" id="PF13855">
    <property type="entry name" value="LRR_8"/>
    <property type="match status" value="3"/>
</dbReference>
<evidence type="ECO:0000256" key="23">
    <source>
        <dbReference type="SAM" id="Phobius"/>
    </source>
</evidence>
<comment type="catalytic activity">
    <reaction evidence="20">
        <text>L-threonyl-[protein] + ATP = O-phospho-L-threonyl-[protein] + ADP + H(+)</text>
        <dbReference type="Rhea" id="RHEA:46608"/>
        <dbReference type="Rhea" id="RHEA-COMP:11060"/>
        <dbReference type="Rhea" id="RHEA-COMP:11605"/>
        <dbReference type="ChEBI" id="CHEBI:15378"/>
        <dbReference type="ChEBI" id="CHEBI:30013"/>
        <dbReference type="ChEBI" id="CHEBI:30616"/>
        <dbReference type="ChEBI" id="CHEBI:61977"/>
        <dbReference type="ChEBI" id="CHEBI:456216"/>
        <dbReference type="EC" id="2.7.11.1"/>
    </reaction>
</comment>
<dbReference type="SUPFAM" id="SSF52047">
    <property type="entry name" value="RNI-like"/>
    <property type="match status" value="2"/>
</dbReference>
<evidence type="ECO:0000256" key="3">
    <source>
        <dbReference type="ARBA" id="ARBA00008684"/>
    </source>
</evidence>
<dbReference type="InterPro" id="IPR008271">
    <property type="entry name" value="Ser/Thr_kinase_AS"/>
</dbReference>
<comment type="subcellular location">
    <subcellularLocation>
        <location evidence="1">Cell membrane</location>
        <topology evidence="1">Single-pass membrane protein</topology>
    </subcellularLocation>
    <subcellularLocation>
        <location evidence="2">Membrane</location>
        <topology evidence="2">Single-pass type I membrane protein</topology>
    </subcellularLocation>
</comment>
<organism evidence="26 27">
    <name type="scientific">Setaria italica</name>
    <name type="common">Foxtail millet</name>
    <name type="synonym">Panicum italicum</name>
    <dbReference type="NCBI Taxonomy" id="4555"/>
    <lineage>
        <taxon>Eukaryota</taxon>
        <taxon>Viridiplantae</taxon>
        <taxon>Streptophyta</taxon>
        <taxon>Embryophyta</taxon>
        <taxon>Tracheophyta</taxon>
        <taxon>Spermatophyta</taxon>
        <taxon>Magnoliopsida</taxon>
        <taxon>Liliopsida</taxon>
        <taxon>Poales</taxon>
        <taxon>Poaceae</taxon>
        <taxon>PACMAD clade</taxon>
        <taxon>Panicoideae</taxon>
        <taxon>Panicodae</taxon>
        <taxon>Paniceae</taxon>
        <taxon>Cenchrinae</taxon>
        <taxon>Setaria</taxon>
    </lineage>
</organism>